<evidence type="ECO:0000256" key="2">
    <source>
        <dbReference type="SAM" id="Phobius"/>
    </source>
</evidence>
<dbReference type="SUPFAM" id="SSF51197">
    <property type="entry name" value="Clavaminate synthase-like"/>
    <property type="match status" value="1"/>
</dbReference>
<keyword evidence="2" id="KW-1133">Transmembrane helix</keyword>
<dbReference type="Proteomes" id="UP001174677">
    <property type="component" value="Chromosome 5"/>
</dbReference>
<dbReference type="InterPro" id="IPR027443">
    <property type="entry name" value="IPNS-like_sf"/>
</dbReference>
<evidence type="ECO:0000313" key="3">
    <source>
        <dbReference type="EMBL" id="KAJ9179649.1"/>
    </source>
</evidence>
<keyword evidence="4" id="KW-1185">Reference proteome</keyword>
<evidence type="ECO:0008006" key="5">
    <source>
        <dbReference type="Google" id="ProtNLM"/>
    </source>
</evidence>
<dbReference type="PANTHER" id="PTHR34945:SF4">
    <property type="entry name" value="2-OXOGLUTARATE (2OG) AND FE(II)-DEPENDENT OXYGENASE SUPERFAMILY PROTEIN"/>
    <property type="match status" value="1"/>
</dbReference>
<comment type="caution">
    <text evidence="3">The sequence shown here is derived from an EMBL/GenBank/DDBJ whole genome shotgun (WGS) entry which is preliminary data.</text>
</comment>
<evidence type="ECO:0000313" key="4">
    <source>
        <dbReference type="Proteomes" id="UP001174677"/>
    </source>
</evidence>
<feature type="compositionally biased region" description="Polar residues" evidence="1">
    <location>
        <begin position="1"/>
        <end position="11"/>
    </location>
</feature>
<keyword evidence="2" id="KW-0812">Transmembrane</keyword>
<feature type="region of interest" description="Disordered" evidence="1">
    <location>
        <begin position="1"/>
        <end position="26"/>
    </location>
</feature>
<organism evidence="3 4">
    <name type="scientific">Hevea brasiliensis</name>
    <name type="common">Para rubber tree</name>
    <name type="synonym">Siphonia brasiliensis</name>
    <dbReference type="NCBI Taxonomy" id="3981"/>
    <lineage>
        <taxon>Eukaryota</taxon>
        <taxon>Viridiplantae</taxon>
        <taxon>Streptophyta</taxon>
        <taxon>Embryophyta</taxon>
        <taxon>Tracheophyta</taxon>
        <taxon>Spermatophyta</taxon>
        <taxon>Magnoliopsida</taxon>
        <taxon>eudicotyledons</taxon>
        <taxon>Gunneridae</taxon>
        <taxon>Pentapetalae</taxon>
        <taxon>rosids</taxon>
        <taxon>fabids</taxon>
        <taxon>Malpighiales</taxon>
        <taxon>Euphorbiaceae</taxon>
        <taxon>Crotonoideae</taxon>
        <taxon>Micrandreae</taxon>
        <taxon>Hevea</taxon>
    </lineage>
</organism>
<feature type="transmembrane region" description="Helical" evidence="2">
    <location>
        <begin position="329"/>
        <end position="346"/>
    </location>
</feature>
<gene>
    <name evidence="3" type="ORF">P3X46_007996</name>
</gene>
<dbReference type="EMBL" id="JARPOI010000005">
    <property type="protein sequence ID" value="KAJ9179649.1"/>
    <property type="molecule type" value="Genomic_DNA"/>
</dbReference>
<proteinExistence type="predicted"/>
<dbReference type="PANTHER" id="PTHR34945">
    <property type="entry name" value="2-OXOGLUTARATE (2OG) AND FE(II)-DEPENDENT OXYGENASE SUPERFAMILY PROTEIN"/>
    <property type="match status" value="1"/>
</dbReference>
<reference evidence="3" key="1">
    <citation type="journal article" date="2023" name="Plant Biotechnol. J.">
        <title>Chromosome-level wild Hevea brasiliensis genome provides new tools for genomic-assisted breeding and valuable loci to elevate rubber yield.</title>
        <authorList>
            <person name="Cheng H."/>
            <person name="Song X."/>
            <person name="Hu Y."/>
            <person name="Wu T."/>
            <person name="Yang Q."/>
            <person name="An Z."/>
            <person name="Feng S."/>
            <person name="Deng Z."/>
            <person name="Wu W."/>
            <person name="Zeng X."/>
            <person name="Tu M."/>
            <person name="Wang X."/>
            <person name="Huang H."/>
        </authorList>
    </citation>
    <scope>NUCLEOTIDE SEQUENCE</scope>
    <source>
        <strain evidence="3">MT/VB/25A 57/8</strain>
    </source>
</reference>
<sequence>MSLLRSGSESHISAPPPSPIPTGKGLRSAANENLCDYLAKSLNVPDLSLPDPHLPLNDTHQIPAEIYYPSLELSDYETIDSLLRSAREFGAFRITCHGIFGDELRLLVHEADRVFRDLEQADIGFRGKSSERKKNKEQIAWVRSRKGRMKCEPDYFVPGRYRDFSEKMENIASKLDAIAELLGNIFVENIARMQFGKRIQGKESVLSLYRYNHSDDMLRNPSSSNERNSKTCDYTFCLHLPATTSQFLLRSAQGPLSFDAGPDTIVVIVGHHIEEWSMGDFICVCEEVICVPHLQGSQAPLSIELKCLSLNFDPNSNKNCNTISIRDQILFVLVIAFLYKIFVFLLS</sequence>
<evidence type="ECO:0000256" key="1">
    <source>
        <dbReference type="SAM" id="MobiDB-lite"/>
    </source>
</evidence>
<accession>A0ABQ9ML79</accession>
<protein>
    <recommendedName>
        <fullName evidence="5">Non-haem dioxygenase N-terminal domain-containing protein</fullName>
    </recommendedName>
</protein>
<keyword evidence="2" id="KW-0472">Membrane</keyword>
<dbReference type="Gene3D" id="2.60.120.330">
    <property type="entry name" value="B-lactam Antibiotic, Isopenicillin N Synthase, Chain"/>
    <property type="match status" value="1"/>
</dbReference>
<name>A0ABQ9ML79_HEVBR</name>